<evidence type="ECO:0000313" key="3">
    <source>
        <dbReference type="Proteomes" id="UP001174997"/>
    </source>
</evidence>
<organism evidence="2 3">
    <name type="scientific">Cercophora samala</name>
    <dbReference type="NCBI Taxonomy" id="330535"/>
    <lineage>
        <taxon>Eukaryota</taxon>
        <taxon>Fungi</taxon>
        <taxon>Dikarya</taxon>
        <taxon>Ascomycota</taxon>
        <taxon>Pezizomycotina</taxon>
        <taxon>Sordariomycetes</taxon>
        <taxon>Sordariomycetidae</taxon>
        <taxon>Sordariales</taxon>
        <taxon>Lasiosphaeriaceae</taxon>
        <taxon>Cercophora</taxon>
    </lineage>
</organism>
<dbReference type="EMBL" id="JAULSY010000038">
    <property type="protein sequence ID" value="KAK0669845.1"/>
    <property type="molecule type" value="Genomic_DNA"/>
</dbReference>
<evidence type="ECO:0008006" key="4">
    <source>
        <dbReference type="Google" id="ProtNLM"/>
    </source>
</evidence>
<reference evidence="2" key="1">
    <citation type="submission" date="2023-06" db="EMBL/GenBank/DDBJ databases">
        <title>Genome-scale phylogeny and comparative genomics of the fungal order Sordariales.</title>
        <authorList>
            <consortium name="Lawrence Berkeley National Laboratory"/>
            <person name="Hensen N."/>
            <person name="Bonometti L."/>
            <person name="Westerberg I."/>
            <person name="Brannstrom I.O."/>
            <person name="Guillou S."/>
            <person name="Cros-Aarteil S."/>
            <person name="Calhoun S."/>
            <person name="Haridas S."/>
            <person name="Kuo A."/>
            <person name="Mondo S."/>
            <person name="Pangilinan J."/>
            <person name="Riley R."/>
            <person name="Labutti K."/>
            <person name="Andreopoulos B."/>
            <person name="Lipzen A."/>
            <person name="Chen C."/>
            <person name="Yanf M."/>
            <person name="Daum C."/>
            <person name="Ng V."/>
            <person name="Clum A."/>
            <person name="Steindorff A."/>
            <person name="Ohm R."/>
            <person name="Martin F."/>
            <person name="Silar P."/>
            <person name="Natvig D."/>
            <person name="Lalanne C."/>
            <person name="Gautier V."/>
            <person name="Ament-Velasquez S.L."/>
            <person name="Kruys A."/>
            <person name="Hutchinson M.I."/>
            <person name="Powell A.J."/>
            <person name="Barry K."/>
            <person name="Miller A.N."/>
            <person name="Grigoriev I.V."/>
            <person name="Debuchy R."/>
            <person name="Gladieux P."/>
            <person name="Thoren M.H."/>
            <person name="Johannesson H."/>
        </authorList>
    </citation>
    <scope>NUCLEOTIDE SEQUENCE</scope>
    <source>
        <strain evidence="2">CBS 307.81</strain>
    </source>
</reference>
<comment type="caution">
    <text evidence="2">The sequence shown here is derived from an EMBL/GenBank/DDBJ whole genome shotgun (WGS) entry which is preliminary data.</text>
</comment>
<accession>A0AA39ZF25</accession>
<proteinExistence type="predicted"/>
<dbReference type="AlphaFoldDB" id="A0AA39ZF25"/>
<evidence type="ECO:0000313" key="2">
    <source>
        <dbReference type="EMBL" id="KAK0669845.1"/>
    </source>
</evidence>
<name>A0AA39ZF25_9PEZI</name>
<keyword evidence="1" id="KW-0732">Signal</keyword>
<feature type="signal peptide" evidence="1">
    <location>
        <begin position="1"/>
        <end position="23"/>
    </location>
</feature>
<feature type="chain" id="PRO_5041321155" description="Extracellular membrane protein CFEM domain-containing protein" evidence="1">
    <location>
        <begin position="24"/>
        <end position="113"/>
    </location>
</feature>
<sequence length="113" mass="12204">MFAKLRPLGVINLLLGFAHLAACAAPSAFTITDEPDYSILRTCGKDCLWSDINYWVGGTLQCGSPYVNDCLCRVEFAPLISSHASSCIETLCTVGPVDGEISSFLSLYNTYQA</sequence>
<evidence type="ECO:0000256" key="1">
    <source>
        <dbReference type="SAM" id="SignalP"/>
    </source>
</evidence>
<protein>
    <recommendedName>
        <fullName evidence="4">Extracellular membrane protein CFEM domain-containing protein</fullName>
    </recommendedName>
</protein>
<dbReference type="Proteomes" id="UP001174997">
    <property type="component" value="Unassembled WGS sequence"/>
</dbReference>
<gene>
    <name evidence="2" type="ORF">QBC41DRAFT_336507</name>
</gene>
<keyword evidence="3" id="KW-1185">Reference proteome</keyword>